<evidence type="ECO:0000256" key="12">
    <source>
        <dbReference type="ARBA" id="ARBA00023136"/>
    </source>
</evidence>
<dbReference type="SUPFAM" id="SSF110019">
    <property type="entry name" value="ERO1-like"/>
    <property type="match status" value="1"/>
</dbReference>
<comment type="subunit">
    <text evidence="4">May function both as a monomer and a homodimer.</text>
</comment>
<keyword evidence="13 18" id="KW-1015">Disulfide bond</keyword>
<feature type="disulfide bond" description="Redox-active" evidence="18">
    <location>
        <begin position="376"/>
        <end position="379"/>
    </location>
</feature>
<feature type="signal peptide" evidence="19">
    <location>
        <begin position="1"/>
        <end position="21"/>
    </location>
</feature>
<evidence type="ECO:0000256" key="1">
    <source>
        <dbReference type="ARBA" id="ARBA00001974"/>
    </source>
</evidence>
<evidence type="ECO:0000256" key="7">
    <source>
        <dbReference type="ARBA" id="ARBA00022729"/>
    </source>
</evidence>
<dbReference type="Pfam" id="PF04137">
    <property type="entry name" value="ERO1"/>
    <property type="match status" value="1"/>
</dbReference>
<keyword evidence="9 17" id="KW-0274">FAD</keyword>
<dbReference type="GO" id="GO:0034975">
    <property type="term" value="P:protein folding in endoplasmic reticulum"/>
    <property type="evidence" value="ECO:0007669"/>
    <property type="project" value="InterPro"/>
</dbReference>
<keyword evidence="14" id="KW-0325">Glycoprotein</keyword>
<protein>
    <submittedName>
        <fullName evidence="21">Endoplasmic reticulum oxidoreductin-1</fullName>
    </submittedName>
</protein>
<sequence>MLRKAILTGLAVVLISSLVNAQFDEKRQCFCKENEAVEPCDCSSDSIDVFNNEVLHKKLTRLLQRPFFRYYKVNMDKQCPFWPDDRQCGSKECGIMTCDDEVPAGLKRPAVVTTKASNGNEKCAGDTANTFDPVDRSLSEGEKQRHAEWDEHDRADHDKFCEVDDEESLEMHYVDLLKNPERYTGYKGDSALRVWKSIYQENCFKPDPKFDKNFLINPNNLGLCLEKRVFYRLISGLHSAITISISAHNYKPAPAGFGTGTWYRNVEMFAGRFGTKWSWEGPQRLRNVYFTFLLELRAIIKAAPYLQNELFYTGNEKDDSETRAAIEDLLETIREHPNHFDEQYMFQGVEAQARELREEFRSHFLNISRIMDCVGCDKCRLWGKLQTHGMGTALKILFSDLPYSHFRSVEPGREPPFQLTRNEVVSLFQSLGRYSSSIFEVGEFRKAMLPQTTTGHTDL</sequence>
<evidence type="ECO:0000256" key="17">
    <source>
        <dbReference type="PIRSR" id="PIRSR017205-2"/>
    </source>
</evidence>
<evidence type="ECO:0000256" key="5">
    <source>
        <dbReference type="ARBA" id="ARBA00022448"/>
    </source>
</evidence>
<comment type="subcellular location">
    <subcellularLocation>
        <location evidence="2">Endoplasmic reticulum membrane</location>
        <topology evidence="2">Peripheral membrane protein</topology>
        <orientation evidence="2">Lumenal side</orientation>
    </subcellularLocation>
</comment>
<organism evidence="20 21">
    <name type="scientific">Mesorhabditis belari</name>
    <dbReference type="NCBI Taxonomy" id="2138241"/>
    <lineage>
        <taxon>Eukaryota</taxon>
        <taxon>Metazoa</taxon>
        <taxon>Ecdysozoa</taxon>
        <taxon>Nematoda</taxon>
        <taxon>Chromadorea</taxon>
        <taxon>Rhabditida</taxon>
        <taxon>Rhabditina</taxon>
        <taxon>Rhabditomorpha</taxon>
        <taxon>Rhabditoidea</taxon>
        <taxon>Rhabditidae</taxon>
        <taxon>Mesorhabditinae</taxon>
        <taxon>Mesorhabditis</taxon>
    </lineage>
</organism>
<evidence type="ECO:0000256" key="11">
    <source>
        <dbReference type="ARBA" id="ARBA00023002"/>
    </source>
</evidence>
<feature type="disulfide bond" description="Redox-active" evidence="18">
    <location>
        <begin position="88"/>
        <end position="93"/>
    </location>
</feature>
<keyword evidence="7 19" id="KW-0732">Signal</keyword>
<dbReference type="InterPro" id="IPR037192">
    <property type="entry name" value="ERO1-like_sf"/>
</dbReference>
<reference evidence="21" key="1">
    <citation type="submission" date="2024-02" db="UniProtKB">
        <authorList>
            <consortium name="WormBaseParasite"/>
        </authorList>
    </citation>
    <scope>IDENTIFICATION</scope>
</reference>
<dbReference type="GO" id="GO:0005789">
    <property type="term" value="C:endoplasmic reticulum membrane"/>
    <property type="evidence" value="ECO:0007669"/>
    <property type="project" value="UniProtKB-SubCell"/>
</dbReference>
<evidence type="ECO:0000256" key="10">
    <source>
        <dbReference type="ARBA" id="ARBA00022982"/>
    </source>
</evidence>
<dbReference type="PIRSF" id="PIRSF017205">
    <property type="entry name" value="ERO1"/>
    <property type="match status" value="1"/>
</dbReference>
<evidence type="ECO:0000313" key="21">
    <source>
        <dbReference type="WBParaSite" id="MBELARI_LOCUS3850"/>
    </source>
</evidence>
<dbReference type="PANTHER" id="PTHR12613">
    <property type="entry name" value="ERO1-RELATED"/>
    <property type="match status" value="1"/>
</dbReference>
<dbReference type="InterPro" id="IPR007266">
    <property type="entry name" value="Ero1"/>
</dbReference>
<evidence type="ECO:0000256" key="18">
    <source>
        <dbReference type="PIRSR" id="PIRSR017205-3"/>
    </source>
</evidence>
<keyword evidence="15" id="KW-0676">Redox-active center</keyword>
<feature type="active site" description="Nucleophile" evidence="16">
    <location>
        <position position="376"/>
    </location>
</feature>
<keyword evidence="10" id="KW-0249">Electron transport</keyword>
<keyword evidence="11" id="KW-0560">Oxidoreductase</keyword>
<dbReference type="WBParaSite" id="MBELARI_LOCUS3850">
    <property type="protein sequence ID" value="MBELARI_LOCUS3850"/>
    <property type="gene ID" value="MBELARI_LOCUS3850"/>
</dbReference>
<keyword evidence="5" id="KW-0813">Transport</keyword>
<feature type="binding site" evidence="17">
    <location>
        <position position="195"/>
    </location>
    <ligand>
        <name>FAD</name>
        <dbReference type="ChEBI" id="CHEBI:57692"/>
    </ligand>
</feature>
<evidence type="ECO:0000256" key="2">
    <source>
        <dbReference type="ARBA" id="ARBA00004367"/>
    </source>
</evidence>
<feature type="chain" id="PRO_5042102117" evidence="19">
    <location>
        <begin position="22"/>
        <end position="459"/>
    </location>
</feature>
<keyword evidence="20" id="KW-1185">Reference proteome</keyword>
<keyword evidence="8" id="KW-0256">Endoplasmic reticulum</keyword>
<comment type="similarity">
    <text evidence="3">Belongs to the EROs family.</text>
</comment>
<name>A0AAF3FD13_9BILA</name>
<evidence type="ECO:0000256" key="16">
    <source>
        <dbReference type="PIRSR" id="PIRSR017205-1"/>
    </source>
</evidence>
<dbReference type="GO" id="GO:0015035">
    <property type="term" value="F:protein-disulfide reductase activity"/>
    <property type="evidence" value="ECO:0007669"/>
    <property type="project" value="InterPro"/>
</dbReference>
<evidence type="ECO:0000256" key="6">
    <source>
        <dbReference type="ARBA" id="ARBA00022630"/>
    </source>
</evidence>
<feature type="binding site" evidence="17">
    <location>
        <position position="272"/>
    </location>
    <ligand>
        <name>FAD</name>
        <dbReference type="ChEBI" id="CHEBI:57692"/>
    </ligand>
</feature>
<dbReference type="Proteomes" id="UP000887575">
    <property type="component" value="Unassembled WGS sequence"/>
</dbReference>
<feature type="binding site" evidence="17">
    <location>
        <position position="182"/>
    </location>
    <ligand>
        <name>FAD</name>
        <dbReference type="ChEBI" id="CHEBI:57692"/>
    </ligand>
</feature>
<dbReference type="GO" id="GO:0016972">
    <property type="term" value="F:thiol oxidase activity"/>
    <property type="evidence" value="ECO:0007669"/>
    <property type="project" value="InterPro"/>
</dbReference>
<dbReference type="GO" id="GO:0071949">
    <property type="term" value="F:FAD binding"/>
    <property type="evidence" value="ECO:0007669"/>
    <property type="project" value="InterPro"/>
</dbReference>
<dbReference type="PANTHER" id="PTHR12613:SF0">
    <property type="entry name" value="ERO1-LIKE PROTEIN"/>
    <property type="match status" value="1"/>
</dbReference>
<dbReference type="AlphaFoldDB" id="A0AAF3FD13"/>
<evidence type="ECO:0000256" key="9">
    <source>
        <dbReference type="ARBA" id="ARBA00022827"/>
    </source>
</evidence>
<evidence type="ECO:0000256" key="19">
    <source>
        <dbReference type="SAM" id="SignalP"/>
    </source>
</evidence>
<evidence type="ECO:0000256" key="4">
    <source>
        <dbReference type="ARBA" id="ARBA00011802"/>
    </source>
</evidence>
<evidence type="ECO:0000256" key="15">
    <source>
        <dbReference type="ARBA" id="ARBA00023284"/>
    </source>
</evidence>
<comment type="cofactor">
    <cofactor evidence="1 17">
        <name>FAD</name>
        <dbReference type="ChEBI" id="CHEBI:57692"/>
    </cofactor>
</comment>
<evidence type="ECO:0000313" key="20">
    <source>
        <dbReference type="Proteomes" id="UP000887575"/>
    </source>
</evidence>
<evidence type="ECO:0000256" key="8">
    <source>
        <dbReference type="ARBA" id="ARBA00022824"/>
    </source>
</evidence>
<feature type="binding site" evidence="17">
    <location>
        <position position="238"/>
    </location>
    <ligand>
        <name>FAD</name>
        <dbReference type="ChEBI" id="CHEBI:57692"/>
    </ligand>
</feature>
<evidence type="ECO:0000256" key="14">
    <source>
        <dbReference type="ARBA" id="ARBA00023180"/>
    </source>
</evidence>
<accession>A0AAF3FD13</accession>
<evidence type="ECO:0000256" key="13">
    <source>
        <dbReference type="ARBA" id="ARBA00023157"/>
    </source>
</evidence>
<proteinExistence type="inferred from homology"/>
<keyword evidence="6" id="KW-0285">Flavoprotein</keyword>
<evidence type="ECO:0000256" key="3">
    <source>
        <dbReference type="ARBA" id="ARBA00008277"/>
    </source>
</evidence>
<feature type="binding site" evidence="17">
    <location>
        <position position="235"/>
    </location>
    <ligand>
        <name>FAD</name>
        <dbReference type="ChEBI" id="CHEBI:57692"/>
    </ligand>
</feature>
<feature type="binding site" evidence="17">
    <location>
        <position position="184"/>
    </location>
    <ligand>
        <name>FAD</name>
        <dbReference type="ChEBI" id="CHEBI:57692"/>
    </ligand>
</feature>
<feature type="active site" evidence="16">
    <location>
        <position position="379"/>
    </location>
</feature>
<keyword evidence="12" id="KW-0472">Membrane</keyword>